<dbReference type="PANTHER" id="PTHR18968">
    <property type="entry name" value="THIAMINE PYROPHOSPHATE ENZYMES"/>
    <property type="match status" value="1"/>
</dbReference>
<dbReference type="Pfam" id="PF02775">
    <property type="entry name" value="TPP_enzyme_C"/>
    <property type="match status" value="1"/>
</dbReference>
<dbReference type="PROSITE" id="PS00187">
    <property type="entry name" value="TPP_ENZYMES"/>
    <property type="match status" value="1"/>
</dbReference>
<dbReference type="InterPro" id="IPR029061">
    <property type="entry name" value="THDP-binding"/>
</dbReference>
<dbReference type="InterPro" id="IPR011766">
    <property type="entry name" value="TPP_enzyme_TPP-bd"/>
</dbReference>
<dbReference type="EC" id="2.2.1.6" evidence="5"/>
<dbReference type="GO" id="GO:0000287">
    <property type="term" value="F:magnesium ion binding"/>
    <property type="evidence" value="ECO:0007669"/>
    <property type="project" value="InterPro"/>
</dbReference>
<dbReference type="GO" id="GO:0050660">
    <property type="term" value="F:flavin adenine dinucleotide binding"/>
    <property type="evidence" value="ECO:0007669"/>
    <property type="project" value="TreeGrafter"/>
</dbReference>
<evidence type="ECO:0000259" key="4">
    <source>
        <dbReference type="Pfam" id="PF02775"/>
    </source>
</evidence>
<feature type="domain" description="Thiamine pyrophosphate enzyme TPP-binding" evidence="4">
    <location>
        <begin position="1"/>
        <end position="118"/>
    </location>
</feature>
<dbReference type="InterPro" id="IPR045229">
    <property type="entry name" value="TPP_enz"/>
</dbReference>
<dbReference type="OrthoDB" id="16262at2759"/>
<dbReference type="GO" id="GO:0030976">
    <property type="term" value="F:thiamine pyrophosphate binding"/>
    <property type="evidence" value="ECO:0007669"/>
    <property type="project" value="InterPro"/>
</dbReference>
<dbReference type="AlphaFoldDB" id="A0A9W8EH42"/>
<evidence type="ECO:0000256" key="2">
    <source>
        <dbReference type="ARBA" id="ARBA00007812"/>
    </source>
</evidence>
<organism evidence="5 6">
    <name type="scientific">Coemansia thaxteri</name>
    <dbReference type="NCBI Taxonomy" id="2663907"/>
    <lineage>
        <taxon>Eukaryota</taxon>
        <taxon>Fungi</taxon>
        <taxon>Fungi incertae sedis</taxon>
        <taxon>Zoopagomycota</taxon>
        <taxon>Kickxellomycotina</taxon>
        <taxon>Kickxellomycetes</taxon>
        <taxon>Kickxellales</taxon>
        <taxon>Kickxellaceae</taxon>
        <taxon>Coemansia</taxon>
    </lineage>
</organism>
<sequence length="150" mass="16453">MGYGVPAAIGAKVGAPDKTVINIDGDGSFSMTAMELATSVQCNIAAKHIVFNNGYQGMVKQWQDLYYDKRYSQCLMHNPDFVMLAKSMGVRGIKVTNLNDLPCAIQEFLEEPGPILLDAVVDSSEHLYPMVQSGRPLHEMLLGNGQKVEF</sequence>
<keyword evidence="6" id="KW-1185">Reference proteome</keyword>
<keyword evidence="3" id="KW-0786">Thiamine pyrophosphate</keyword>
<dbReference type="GO" id="GO:0003984">
    <property type="term" value="F:acetolactate synthase activity"/>
    <property type="evidence" value="ECO:0007669"/>
    <property type="project" value="UniProtKB-EC"/>
</dbReference>
<gene>
    <name evidence="5" type="primary">ILV2_2</name>
    <name evidence="5" type="ORF">H4R26_005491</name>
</gene>
<dbReference type="GO" id="GO:0005739">
    <property type="term" value="C:mitochondrion"/>
    <property type="evidence" value="ECO:0007669"/>
    <property type="project" value="TreeGrafter"/>
</dbReference>
<dbReference type="PANTHER" id="PTHR18968:SF13">
    <property type="entry name" value="ACETOLACTATE SYNTHASE CATALYTIC SUBUNIT, MITOCHONDRIAL"/>
    <property type="match status" value="1"/>
</dbReference>
<comment type="caution">
    <text evidence="5">The sequence shown here is derived from an EMBL/GenBank/DDBJ whole genome shotgun (WGS) entry which is preliminary data.</text>
</comment>
<evidence type="ECO:0000256" key="3">
    <source>
        <dbReference type="ARBA" id="ARBA00023052"/>
    </source>
</evidence>
<proteinExistence type="inferred from homology"/>
<name>A0A9W8EH42_9FUNG</name>
<comment type="cofactor">
    <cofactor evidence="1">
        <name>thiamine diphosphate</name>
        <dbReference type="ChEBI" id="CHEBI:58937"/>
    </cofactor>
</comment>
<dbReference type="GO" id="GO:0009099">
    <property type="term" value="P:L-valine biosynthetic process"/>
    <property type="evidence" value="ECO:0007669"/>
    <property type="project" value="TreeGrafter"/>
</dbReference>
<dbReference type="GO" id="GO:0009097">
    <property type="term" value="P:isoleucine biosynthetic process"/>
    <property type="evidence" value="ECO:0007669"/>
    <property type="project" value="TreeGrafter"/>
</dbReference>
<dbReference type="EMBL" id="JANBQF010000992">
    <property type="protein sequence ID" value="KAJ1998360.1"/>
    <property type="molecule type" value="Genomic_DNA"/>
</dbReference>
<evidence type="ECO:0000313" key="6">
    <source>
        <dbReference type="Proteomes" id="UP001150907"/>
    </source>
</evidence>
<dbReference type="InterPro" id="IPR000399">
    <property type="entry name" value="TPP-bd_CS"/>
</dbReference>
<dbReference type="Gene3D" id="3.40.50.970">
    <property type="match status" value="1"/>
</dbReference>
<comment type="similarity">
    <text evidence="2">Belongs to the TPP enzyme family.</text>
</comment>
<accession>A0A9W8EH42</accession>
<keyword evidence="5" id="KW-0808">Transferase</keyword>
<dbReference type="Proteomes" id="UP001150907">
    <property type="component" value="Unassembled WGS sequence"/>
</dbReference>
<dbReference type="SUPFAM" id="SSF52518">
    <property type="entry name" value="Thiamin diphosphate-binding fold (THDP-binding)"/>
    <property type="match status" value="1"/>
</dbReference>
<evidence type="ECO:0000313" key="5">
    <source>
        <dbReference type="EMBL" id="KAJ1998360.1"/>
    </source>
</evidence>
<protein>
    <submittedName>
        <fullName evidence="5">Acetolactate synthase, mitochondrial</fullName>
        <ecNumber evidence="5">2.2.1.6</ecNumber>
    </submittedName>
</protein>
<dbReference type="GO" id="GO:0005948">
    <property type="term" value="C:acetolactate synthase complex"/>
    <property type="evidence" value="ECO:0007669"/>
    <property type="project" value="TreeGrafter"/>
</dbReference>
<evidence type="ECO:0000256" key="1">
    <source>
        <dbReference type="ARBA" id="ARBA00001964"/>
    </source>
</evidence>
<reference evidence="5" key="1">
    <citation type="submission" date="2022-07" db="EMBL/GenBank/DDBJ databases">
        <title>Phylogenomic reconstructions and comparative analyses of Kickxellomycotina fungi.</title>
        <authorList>
            <person name="Reynolds N.K."/>
            <person name="Stajich J.E."/>
            <person name="Barry K."/>
            <person name="Grigoriev I.V."/>
            <person name="Crous P."/>
            <person name="Smith M.E."/>
        </authorList>
    </citation>
    <scope>NUCLEOTIDE SEQUENCE</scope>
    <source>
        <strain evidence="5">IMI 214461</strain>
    </source>
</reference>